<protein>
    <submittedName>
        <fullName evidence="3">Uncharacterized protein</fullName>
    </submittedName>
</protein>
<keyword evidence="4" id="KW-1185">Reference proteome</keyword>
<keyword evidence="2" id="KW-0732">Signal</keyword>
<organism evidence="3 4">
    <name type="scientific">Paludisphaera borealis</name>
    <dbReference type="NCBI Taxonomy" id="1387353"/>
    <lineage>
        <taxon>Bacteria</taxon>
        <taxon>Pseudomonadati</taxon>
        <taxon>Planctomycetota</taxon>
        <taxon>Planctomycetia</taxon>
        <taxon>Isosphaerales</taxon>
        <taxon>Isosphaeraceae</taxon>
        <taxon>Paludisphaera</taxon>
    </lineage>
</organism>
<feature type="chain" id="PRO_5012414241" evidence="2">
    <location>
        <begin position="23"/>
        <end position="801"/>
    </location>
</feature>
<feature type="signal peptide" evidence="2">
    <location>
        <begin position="1"/>
        <end position="22"/>
    </location>
</feature>
<feature type="region of interest" description="Disordered" evidence="1">
    <location>
        <begin position="547"/>
        <end position="571"/>
    </location>
</feature>
<feature type="compositionally biased region" description="Basic and acidic residues" evidence="1">
    <location>
        <begin position="63"/>
        <end position="85"/>
    </location>
</feature>
<sequence length="801" mass="82266">MNHLQKLGLGLSWILVVSPAFGGPFQDAATAPLVVDAGRGERVAVGSLRALNVGPLHESFLSPRKDREPQRIEKSPPPDVIERPALDPPNSKAVWIEGYWEWNPGRKDFVWVTGSWRVPPPGRFWVNGFWKRDDKGWYRVSGFWSDRKTDRVNYRKTGPPAARPDDDPGEPPASATSDCFYVPGQYYPDGDGVVWKKGFWTNTQPGWSWVPASWIRQPEGWLFQEGFWDRTLEDRGTLFAPAEITQGENGTADLSYQPYTTVSPEMYGQLYGAFGRSNSYYDGYPGVSYDDDGRFYGYANYGNLDGYYGYLDYPFYGNGYPYYAAPLTYAAYGGGFGWGFPGWGWGGLGWGSPGWGGLGWAFPGWGWGGGGLGWGGLGWGGLGWGFPGWGWSGLGWGSPGWGWGGLGLGGFGSPILGLNGFGLGGFGFPFFGLGGFGFGGFGSPLLGLNGFLLGSNFNQFGNRFPFQNSGRGHMVNGPNNPMGPKGGRTGGNVAQTGNVNRGAVAGNAGLPSRGFMRSAGLTARQGVKPPPSSRPFANLASQNAVAANHASPALQHGSMRPAAGRQTAGAAASMGTWNHAFNGVTRSPAIQHTTARPAFNSNTAAMTGGRGAIAAPGVGQGMSHQSAAGGFSSQMRGAGAAAVAAPPAFAGQAHASTPGFANPGATGRNFGSAGISPYASGFTPQAHSFAAPSYGAMRGGAMNSGGSPGGGFSSGLGSGYSGGGFSGNGLSSGGGFSGGGMRSAGGFSGSGVSGGGGFTGSGFSGGGFSGGGMRGGGFSGGGFSGGGMHGGGGFSGGGGHR</sequence>
<dbReference type="RefSeq" id="WP_168189330.1">
    <property type="nucleotide sequence ID" value="NZ_CP019082.1"/>
</dbReference>
<dbReference type="Proteomes" id="UP000186309">
    <property type="component" value="Chromosome"/>
</dbReference>
<dbReference type="STRING" id="1387353.BSF38_01467"/>
<evidence type="ECO:0000256" key="2">
    <source>
        <dbReference type="SAM" id="SignalP"/>
    </source>
</evidence>
<name>A0A1U7CM41_9BACT</name>
<accession>A0A1U7CM41</accession>
<dbReference type="KEGG" id="pbor:BSF38_01467"/>
<gene>
    <name evidence="3" type="ORF">BSF38_01467</name>
</gene>
<feature type="region of interest" description="Disordered" evidence="1">
    <location>
        <begin position="59"/>
        <end position="86"/>
    </location>
</feature>
<dbReference type="AlphaFoldDB" id="A0A1U7CM41"/>
<feature type="region of interest" description="Disordered" evidence="1">
    <location>
        <begin position="154"/>
        <end position="175"/>
    </location>
</feature>
<evidence type="ECO:0000256" key="1">
    <source>
        <dbReference type="SAM" id="MobiDB-lite"/>
    </source>
</evidence>
<feature type="compositionally biased region" description="Low complexity" evidence="1">
    <location>
        <begin position="562"/>
        <end position="571"/>
    </location>
</feature>
<evidence type="ECO:0000313" key="3">
    <source>
        <dbReference type="EMBL" id="APW60005.1"/>
    </source>
</evidence>
<dbReference type="EMBL" id="CP019082">
    <property type="protein sequence ID" value="APW60005.1"/>
    <property type="molecule type" value="Genomic_DNA"/>
</dbReference>
<evidence type="ECO:0000313" key="4">
    <source>
        <dbReference type="Proteomes" id="UP000186309"/>
    </source>
</evidence>
<proteinExistence type="predicted"/>
<reference evidence="4" key="1">
    <citation type="submission" date="2016-12" db="EMBL/GenBank/DDBJ databases">
        <title>Comparative genomics of four Isosphaeraceae planctomycetes: a common pool of plasmids and glycoside hydrolase genes.</title>
        <authorList>
            <person name="Ivanova A."/>
        </authorList>
    </citation>
    <scope>NUCLEOTIDE SEQUENCE [LARGE SCALE GENOMIC DNA]</scope>
    <source>
        <strain evidence="4">PX4</strain>
    </source>
</reference>